<evidence type="ECO:0000313" key="2">
    <source>
        <dbReference type="Proteomes" id="UP000664382"/>
    </source>
</evidence>
<sequence length="101" mass="11085">MKRQPVNLRLLPGDRLQLPSGVRLDRAVDDPEQDRESVAAEVARADHVIYWWYGAPLADITGDSARIGALIELLDAPFPGDTCALRYTGSGLLAVVFNETH</sequence>
<proteinExistence type="predicted"/>
<evidence type="ECO:0000313" key="1">
    <source>
        <dbReference type="EMBL" id="MBO1901867.1"/>
    </source>
</evidence>
<dbReference type="EMBL" id="JAGDYM010000009">
    <property type="protein sequence ID" value="MBO1901867.1"/>
    <property type="molecule type" value="Genomic_DNA"/>
</dbReference>
<keyword evidence="2" id="KW-1185">Reference proteome</keyword>
<accession>A0A939MNK0</accession>
<protein>
    <submittedName>
        <fullName evidence="1">Uncharacterized protein</fullName>
    </submittedName>
</protein>
<organism evidence="1 2">
    <name type="scientific">Leucobacter weissii</name>
    <dbReference type="NCBI Taxonomy" id="1983706"/>
    <lineage>
        <taxon>Bacteria</taxon>
        <taxon>Bacillati</taxon>
        <taxon>Actinomycetota</taxon>
        <taxon>Actinomycetes</taxon>
        <taxon>Micrococcales</taxon>
        <taxon>Microbacteriaceae</taxon>
        <taxon>Leucobacter</taxon>
    </lineage>
</organism>
<dbReference type="Proteomes" id="UP000664382">
    <property type="component" value="Unassembled WGS sequence"/>
</dbReference>
<gene>
    <name evidence="1" type="ORF">J4H92_07885</name>
</gene>
<dbReference type="AlphaFoldDB" id="A0A939MNK0"/>
<dbReference type="RefSeq" id="WP_208097631.1">
    <property type="nucleotide sequence ID" value="NZ_JAGDYM010000009.1"/>
</dbReference>
<comment type="caution">
    <text evidence="1">The sequence shown here is derived from an EMBL/GenBank/DDBJ whole genome shotgun (WGS) entry which is preliminary data.</text>
</comment>
<name>A0A939MNK0_9MICO</name>
<reference evidence="1" key="1">
    <citation type="submission" date="2021-03" db="EMBL/GenBank/DDBJ databases">
        <title>Leucobacter chromiisoli sp. nov., isolated from chromium-containing soil of chemical plant.</title>
        <authorList>
            <person name="Xu Z."/>
        </authorList>
    </citation>
    <scope>NUCLEOTIDE SEQUENCE</scope>
    <source>
        <strain evidence="1">S27</strain>
    </source>
</reference>